<keyword evidence="3" id="KW-1185">Reference proteome</keyword>
<sequence>MPARAGLCRKSLGGGGGKGKGRKDTPKPPTGGGNNQNRVSKAKQREAITQWLALEQTKNKHTSKKAKKAQAAEGADWEFKEVSHVVVAKGKKGRGLGVNVQASKGKKRGKK</sequence>
<evidence type="ECO:0000256" key="1">
    <source>
        <dbReference type="SAM" id="MobiDB-lite"/>
    </source>
</evidence>
<dbReference type="AlphaFoldDB" id="A0AAE0GTN3"/>
<feature type="region of interest" description="Disordered" evidence="1">
    <location>
        <begin position="1"/>
        <end position="44"/>
    </location>
</feature>
<name>A0AAE0GTN3_9CHLO</name>
<dbReference type="EMBL" id="LGRX02002495">
    <property type="protein sequence ID" value="KAK3284114.1"/>
    <property type="molecule type" value="Genomic_DNA"/>
</dbReference>
<proteinExistence type="predicted"/>
<reference evidence="2 3" key="1">
    <citation type="journal article" date="2015" name="Genome Biol. Evol.">
        <title>Comparative Genomics of a Bacterivorous Green Alga Reveals Evolutionary Causalities and Consequences of Phago-Mixotrophic Mode of Nutrition.</title>
        <authorList>
            <person name="Burns J.A."/>
            <person name="Paasch A."/>
            <person name="Narechania A."/>
            <person name="Kim E."/>
        </authorList>
    </citation>
    <scope>NUCLEOTIDE SEQUENCE [LARGE SCALE GENOMIC DNA]</scope>
    <source>
        <strain evidence="2 3">PLY_AMNH</strain>
    </source>
</reference>
<comment type="caution">
    <text evidence="2">The sequence shown here is derived from an EMBL/GenBank/DDBJ whole genome shotgun (WGS) entry which is preliminary data.</text>
</comment>
<evidence type="ECO:0000313" key="3">
    <source>
        <dbReference type="Proteomes" id="UP001190700"/>
    </source>
</evidence>
<dbReference type="Proteomes" id="UP001190700">
    <property type="component" value="Unassembled WGS sequence"/>
</dbReference>
<evidence type="ECO:0000313" key="2">
    <source>
        <dbReference type="EMBL" id="KAK3284114.1"/>
    </source>
</evidence>
<protein>
    <submittedName>
        <fullName evidence="2">Uncharacterized protein</fullName>
    </submittedName>
</protein>
<accession>A0AAE0GTN3</accession>
<gene>
    <name evidence="2" type="ORF">CYMTET_8218</name>
</gene>
<organism evidence="2 3">
    <name type="scientific">Cymbomonas tetramitiformis</name>
    <dbReference type="NCBI Taxonomy" id="36881"/>
    <lineage>
        <taxon>Eukaryota</taxon>
        <taxon>Viridiplantae</taxon>
        <taxon>Chlorophyta</taxon>
        <taxon>Pyramimonadophyceae</taxon>
        <taxon>Pyramimonadales</taxon>
        <taxon>Pyramimonadaceae</taxon>
        <taxon>Cymbomonas</taxon>
    </lineage>
</organism>